<protein>
    <submittedName>
        <fullName evidence="2">Endonuclease/exonuclease/phosphatase</fullName>
    </submittedName>
</protein>
<dbReference type="CDD" id="cd09076">
    <property type="entry name" value="L1-EN"/>
    <property type="match status" value="1"/>
</dbReference>
<accession>A0A5E4MHA9</accession>
<evidence type="ECO:0000313" key="3">
    <source>
        <dbReference type="Proteomes" id="UP000325440"/>
    </source>
</evidence>
<sequence length="220" mass="25014">MDCELIVKDFGRKLVSRSEVRVETALSKAKQNYKIVGTWNVRSLRRSGKFENLKLEMRRLNIDIIGISEVRWADPGDFWSDEYRFIHTGSSNGHTGVGIIMNKQCEESVISYYQFTDRIIMVKINTKPAITTIIQIYMPTLSHNDEEVEKTCDKIDEIMAMTKAGENVIILGDWNAAVGEGKESNITGSYGLGTRNERGERLKQFCTQHKLTIANTFPTP</sequence>
<evidence type="ECO:0000313" key="2">
    <source>
        <dbReference type="EMBL" id="VVC29241.1"/>
    </source>
</evidence>
<keyword evidence="2" id="KW-0378">Hydrolase</keyword>
<keyword evidence="2" id="KW-0255">Endonuclease</keyword>
<dbReference type="PANTHER" id="PTHR23227:SF85">
    <property type="entry name" value="CRANIOFACIAL DEVELOPMENT PROTEIN 2"/>
    <property type="match status" value="1"/>
</dbReference>
<dbReference type="Gene3D" id="3.60.10.10">
    <property type="entry name" value="Endonuclease/exonuclease/phosphatase"/>
    <property type="match status" value="1"/>
</dbReference>
<keyword evidence="2" id="KW-0540">Nuclease</keyword>
<dbReference type="GO" id="GO:0004519">
    <property type="term" value="F:endonuclease activity"/>
    <property type="evidence" value="ECO:0007669"/>
    <property type="project" value="UniProtKB-KW"/>
</dbReference>
<dbReference type="SUPFAM" id="SSF56219">
    <property type="entry name" value="DNase I-like"/>
    <property type="match status" value="1"/>
</dbReference>
<evidence type="ECO:0000259" key="1">
    <source>
        <dbReference type="Pfam" id="PF03372"/>
    </source>
</evidence>
<proteinExistence type="predicted"/>
<feature type="domain" description="Endonuclease/exonuclease/phosphatase" evidence="1">
    <location>
        <begin position="37"/>
        <end position="180"/>
    </location>
</feature>
<keyword evidence="3" id="KW-1185">Reference proteome</keyword>
<dbReference type="Proteomes" id="UP000325440">
    <property type="component" value="Unassembled WGS sequence"/>
</dbReference>
<organism evidence="2 3">
    <name type="scientific">Cinara cedri</name>
    <dbReference type="NCBI Taxonomy" id="506608"/>
    <lineage>
        <taxon>Eukaryota</taxon>
        <taxon>Metazoa</taxon>
        <taxon>Ecdysozoa</taxon>
        <taxon>Arthropoda</taxon>
        <taxon>Hexapoda</taxon>
        <taxon>Insecta</taxon>
        <taxon>Pterygota</taxon>
        <taxon>Neoptera</taxon>
        <taxon>Paraneoptera</taxon>
        <taxon>Hemiptera</taxon>
        <taxon>Sternorrhyncha</taxon>
        <taxon>Aphidomorpha</taxon>
        <taxon>Aphidoidea</taxon>
        <taxon>Aphididae</taxon>
        <taxon>Lachninae</taxon>
        <taxon>Cinara</taxon>
    </lineage>
</organism>
<dbReference type="InterPro" id="IPR005135">
    <property type="entry name" value="Endo/exonuclease/phosphatase"/>
</dbReference>
<gene>
    <name evidence="2" type="ORF">CINCED_3A008553</name>
</gene>
<dbReference type="Pfam" id="PF03372">
    <property type="entry name" value="Exo_endo_phos"/>
    <property type="match status" value="1"/>
</dbReference>
<name>A0A5E4MHA9_9HEMI</name>
<dbReference type="OrthoDB" id="10033659at2759"/>
<dbReference type="AlphaFoldDB" id="A0A5E4MHA9"/>
<reference evidence="2 3" key="1">
    <citation type="submission" date="2019-08" db="EMBL/GenBank/DDBJ databases">
        <authorList>
            <person name="Alioto T."/>
            <person name="Alioto T."/>
            <person name="Gomez Garrido J."/>
        </authorList>
    </citation>
    <scope>NUCLEOTIDE SEQUENCE [LARGE SCALE GENOMIC DNA]</scope>
</reference>
<dbReference type="PANTHER" id="PTHR23227">
    <property type="entry name" value="BUCENTAUR RELATED"/>
    <property type="match status" value="1"/>
</dbReference>
<dbReference type="GO" id="GO:0004527">
    <property type="term" value="F:exonuclease activity"/>
    <property type="evidence" value="ECO:0007669"/>
    <property type="project" value="UniProtKB-KW"/>
</dbReference>
<dbReference type="EMBL" id="CABPRJ010000489">
    <property type="protein sequence ID" value="VVC29241.1"/>
    <property type="molecule type" value="Genomic_DNA"/>
</dbReference>
<dbReference type="InterPro" id="IPR036691">
    <property type="entry name" value="Endo/exonu/phosph_ase_sf"/>
</dbReference>
<dbReference type="InterPro" id="IPR027124">
    <property type="entry name" value="Swc5/CFDP1/2"/>
</dbReference>
<keyword evidence="2" id="KW-0269">Exonuclease</keyword>